<evidence type="ECO:0000256" key="5">
    <source>
        <dbReference type="ARBA" id="ARBA00022989"/>
    </source>
</evidence>
<dbReference type="PANTHER" id="PTHR30576">
    <property type="entry name" value="COLANIC BIOSYNTHESIS UDP-GLUCOSE LIPID CARRIER TRANSFERASE"/>
    <property type="match status" value="1"/>
</dbReference>
<dbReference type="Pfam" id="PF13727">
    <property type="entry name" value="CoA_binding_3"/>
    <property type="match status" value="1"/>
</dbReference>
<keyword evidence="3 9" id="KW-0808">Transferase</keyword>
<dbReference type="Pfam" id="PF02397">
    <property type="entry name" value="Bac_transf"/>
    <property type="match status" value="1"/>
</dbReference>
<organism evidence="9 10">
    <name type="scientific">Candidatus Acididesulfobacter diazotrophicus</name>
    <dbReference type="NCBI Taxonomy" id="2597226"/>
    <lineage>
        <taxon>Bacteria</taxon>
        <taxon>Deltaproteobacteria</taxon>
        <taxon>Candidatus Acidulodesulfobacterales</taxon>
        <taxon>Candidatus Acididesulfobacter</taxon>
    </lineage>
</organism>
<dbReference type="Proteomes" id="UP000319296">
    <property type="component" value="Unassembled WGS sequence"/>
</dbReference>
<evidence type="ECO:0000256" key="4">
    <source>
        <dbReference type="ARBA" id="ARBA00022692"/>
    </source>
</evidence>
<feature type="transmembrane region" description="Helical" evidence="7">
    <location>
        <begin position="271"/>
        <end position="292"/>
    </location>
</feature>
<dbReference type="PANTHER" id="PTHR30576:SF10">
    <property type="entry name" value="SLL5057 PROTEIN"/>
    <property type="match status" value="1"/>
</dbReference>
<name>A0A519BPJ3_9DELT</name>
<dbReference type="GO" id="GO:0016780">
    <property type="term" value="F:phosphotransferase activity, for other substituted phosphate groups"/>
    <property type="evidence" value="ECO:0007669"/>
    <property type="project" value="TreeGrafter"/>
</dbReference>
<dbReference type="InterPro" id="IPR003362">
    <property type="entry name" value="Bact_transf"/>
</dbReference>
<keyword evidence="6 7" id="KW-0472">Membrane</keyword>
<dbReference type="EMBL" id="SGBB01000002">
    <property type="protein sequence ID" value="RZD19173.1"/>
    <property type="molecule type" value="Genomic_DNA"/>
</dbReference>
<dbReference type="GO" id="GO:0016020">
    <property type="term" value="C:membrane"/>
    <property type="evidence" value="ECO:0007669"/>
    <property type="project" value="UniProtKB-SubCell"/>
</dbReference>
<keyword evidence="5 7" id="KW-1133">Transmembrane helix</keyword>
<dbReference type="AlphaFoldDB" id="A0A519BPJ3"/>
<evidence type="ECO:0000256" key="3">
    <source>
        <dbReference type="ARBA" id="ARBA00022679"/>
    </source>
</evidence>
<feature type="transmembrane region" description="Helical" evidence="7">
    <location>
        <begin position="12"/>
        <end position="30"/>
    </location>
</feature>
<dbReference type="InterPro" id="IPR017475">
    <property type="entry name" value="EPS_sugar_tfrase"/>
</dbReference>
<feature type="transmembrane region" description="Helical" evidence="7">
    <location>
        <begin position="90"/>
        <end position="109"/>
    </location>
</feature>
<evidence type="ECO:0000256" key="1">
    <source>
        <dbReference type="ARBA" id="ARBA00004141"/>
    </source>
</evidence>
<comment type="similarity">
    <text evidence="2">Belongs to the bacterial sugar transferase family.</text>
</comment>
<evidence type="ECO:0000259" key="8">
    <source>
        <dbReference type="Pfam" id="PF02397"/>
    </source>
</evidence>
<evidence type="ECO:0000256" key="2">
    <source>
        <dbReference type="ARBA" id="ARBA00006464"/>
    </source>
</evidence>
<proteinExistence type="inferred from homology"/>
<comment type="caution">
    <text evidence="9">The sequence shown here is derived from an EMBL/GenBank/DDBJ whole genome shotgun (WGS) entry which is preliminary data.</text>
</comment>
<comment type="subcellular location">
    <subcellularLocation>
        <location evidence="1">Membrane</location>
        <topology evidence="1">Multi-pass membrane protein</topology>
    </subcellularLocation>
</comment>
<accession>A0A519BPJ3</accession>
<evidence type="ECO:0000313" key="10">
    <source>
        <dbReference type="Proteomes" id="UP000319296"/>
    </source>
</evidence>
<sequence length="459" mass="53412">MISQKNKILSNYLYFVDLIFITGAYFLAYLTANILDPLIVGFGLLPIYDYIWMLIPIALIFYFYLIIFSFHKDLFIKKNIIVQLLKSFELTFVAVLTLYGILFMLRVHYVSRLFIGYFAIYVFMFLVISNFISKKILKLFKRRDYSFRTILIVGDIDSSDKIEKIIQNNEHLGLKSAGIINKANIGIIPDFVVKNPVDEVIFDINENDLNNIKELTLLLEEMGITVKIITKFIPFKYSKISFEKIDDLPMLSFYTAPEDEILLLIKRIIDIIVSFAGILIFFIPSIIIAVLIKFSSKGNILYKSKRVGLHGRLFTFYKFRTMIKASDIMREELRKKFNPDGIEIKLKDDPRLTWIGKILRKTSLDEIPQFYNVLRGDMSIVGPRPPMIDEVAKYSLSQRRRLSMKPGITCLWQISGRSRLSFEDRVFLDLKYIDNWSLKLDFIILFKTIPAVIFAKGAI</sequence>
<evidence type="ECO:0000313" key="9">
    <source>
        <dbReference type="EMBL" id="RZD19173.1"/>
    </source>
</evidence>
<gene>
    <name evidence="9" type="ORF">EVG15_01680</name>
</gene>
<feature type="domain" description="Bacterial sugar transferase" evidence="8">
    <location>
        <begin position="266"/>
        <end position="453"/>
    </location>
</feature>
<evidence type="ECO:0000256" key="7">
    <source>
        <dbReference type="SAM" id="Phobius"/>
    </source>
</evidence>
<reference evidence="9 10" key="1">
    <citation type="journal article" date="2019" name="ISME J.">
        <title>Insights into ecological role of a new deltaproteobacterial order Candidatus Acidulodesulfobacterales by metagenomics and metatranscriptomics.</title>
        <authorList>
            <person name="Tan S."/>
            <person name="Liu J."/>
            <person name="Fang Y."/>
            <person name="Hedlund B.P."/>
            <person name="Lian Z.H."/>
            <person name="Huang L.Y."/>
            <person name="Li J.T."/>
            <person name="Huang L.N."/>
            <person name="Li W.J."/>
            <person name="Jiang H.C."/>
            <person name="Dong H.L."/>
            <person name="Shu W.S."/>
        </authorList>
    </citation>
    <scope>NUCLEOTIDE SEQUENCE [LARGE SCALE GENOMIC DNA]</scope>
    <source>
        <strain evidence="9">AP1</strain>
    </source>
</reference>
<feature type="transmembrane region" description="Helical" evidence="7">
    <location>
        <begin position="50"/>
        <end position="70"/>
    </location>
</feature>
<evidence type="ECO:0000256" key="6">
    <source>
        <dbReference type="ARBA" id="ARBA00023136"/>
    </source>
</evidence>
<feature type="transmembrane region" description="Helical" evidence="7">
    <location>
        <begin position="115"/>
        <end position="133"/>
    </location>
</feature>
<dbReference type="NCBIfam" id="TIGR03025">
    <property type="entry name" value="EPS_sugtrans"/>
    <property type="match status" value="1"/>
</dbReference>
<protein>
    <submittedName>
        <fullName evidence="9">Sugar transferase</fullName>
    </submittedName>
</protein>
<keyword evidence="4 7" id="KW-0812">Transmembrane</keyword>